<organism evidence="2 3">
    <name type="scientific">Polarella glacialis</name>
    <name type="common">Dinoflagellate</name>
    <dbReference type="NCBI Taxonomy" id="89957"/>
    <lineage>
        <taxon>Eukaryota</taxon>
        <taxon>Sar</taxon>
        <taxon>Alveolata</taxon>
        <taxon>Dinophyceae</taxon>
        <taxon>Suessiales</taxon>
        <taxon>Suessiaceae</taxon>
        <taxon>Polarella</taxon>
    </lineage>
</organism>
<feature type="compositionally biased region" description="Low complexity" evidence="1">
    <location>
        <begin position="623"/>
        <end position="633"/>
    </location>
</feature>
<feature type="compositionally biased region" description="Polar residues" evidence="1">
    <location>
        <begin position="534"/>
        <end position="545"/>
    </location>
</feature>
<sequence>MATPDVQMQPEPVPAEAVQAQAEQAPQEPPEQIQFPFEAPVFTGEEPPQQPVQMPAVVSQQVSAPGAPQPSNVVFYPRPIQGYAEPSEQNPVYSYGPAAIYGGYSSSPAPGGGTYSSGGTGPAYGNATYVYTTVIEKQQPPVQPLKRQVLQTQEPSEEQSGETQEQHLVEEQVGETQEQRAQGMPPGAPSTGAGPTTSPAMMQPQAFTSAASQQLPGSVPAPAGTSAPYYCTDPSCPDAVHAGPQTGAPAPQQFVFSQATPTQTLPTQEQRPGETQEQQPKEGQVGETQGQSSWLGSFFRPASQGMPPLAPSTGAGPTTSPAMMQPQAFTSAASQQLPGSVPAPTGTPYYYTAPPSGTSAAYAGPQYGAPAPQQFVFSPAMPTQTLPTQEQPPGETQEQQPKEGQGGETQQQSSWLGSFLQPVSQGMPPMAPSTGAGPTTSPAMMQPQAFTSAASQQLPGSVPAPAGTPYYYTAPPSGTSAAYAGPQSGAPAPQQFVFSPAMPTQTLPTQEQRPGETQEQQPKEGQGGETQQQSSWLGSFLQPVSQGMPPMAPSTGAGPTTSPAMTQPQAFTSAASQQLPGSVPAPAGTPYYYTAPPSGTSAAYAGPQSGAPAPQQFVFSQATPTQTLPTQEQQPKETQEQQPKEGQVGETQQQSSWLGSFFLPASQGMPPMAPSTGEGPTTSPAMMQPQAFASAASQQLPGSVPAPTGTGAPYYCTDPSCPYPGCAGTQSGAPAPQQFVFSPAMPTQTLPTQEQPPEETQEQQPKEGQGGQTQQQSSWLGSFFQPASQGMPPMDPSTGEGPTTSPAMMQPQAFTSAASQQLPGSVPAPTGTSAPYYYTAPPSGTSAAYAGPQSGAPAPQQFVFSPAMPTQTLPTQEQRPGETQEQQPKEVQGGETQQQSSWLGSFFQPASQGMPPIAPSTGEGPTTSPAMMQPQAFTSAASQQLPGSVPAHTGTSAPYYYTAPPSGTSAAYAGPQSGAPAPQQFVFSPATPTQTLATQEQQPKEGQVGETQEQLGQEQHQQQAPPQPEHSQVWATAPAAPSMGPRPTTSSMMQPQQFSVSPQQVMPGPSGPALRVPC</sequence>
<feature type="compositionally biased region" description="Low complexity" evidence="1">
    <location>
        <begin position="14"/>
        <end position="40"/>
    </location>
</feature>
<reference evidence="2" key="1">
    <citation type="submission" date="2021-02" db="EMBL/GenBank/DDBJ databases">
        <authorList>
            <person name="Dougan E. K."/>
            <person name="Rhodes N."/>
            <person name="Thang M."/>
            <person name="Chan C."/>
        </authorList>
    </citation>
    <scope>NUCLEOTIDE SEQUENCE</scope>
</reference>
<protein>
    <submittedName>
        <fullName evidence="2">Uncharacterized protein</fullName>
    </submittedName>
</protein>
<feature type="compositionally biased region" description="Polar residues" evidence="1">
    <location>
        <begin position="923"/>
        <end position="946"/>
    </location>
</feature>
<feature type="compositionally biased region" description="Polar residues" evidence="1">
    <location>
        <begin position="557"/>
        <end position="580"/>
    </location>
</feature>
<feature type="compositionally biased region" description="Polar residues" evidence="1">
    <location>
        <begin position="254"/>
        <end position="278"/>
    </location>
</feature>
<feature type="compositionally biased region" description="Polar residues" evidence="1">
    <location>
        <begin position="205"/>
        <end position="216"/>
    </location>
</feature>
<evidence type="ECO:0000313" key="3">
    <source>
        <dbReference type="Proteomes" id="UP000626109"/>
    </source>
</evidence>
<feature type="compositionally biased region" description="Low complexity" evidence="1">
    <location>
        <begin position="51"/>
        <end position="64"/>
    </location>
</feature>
<feature type="compositionally biased region" description="Low complexity" evidence="1">
    <location>
        <begin position="1005"/>
        <end position="1024"/>
    </location>
</feature>
<feature type="region of interest" description="Disordered" evidence="1">
    <location>
        <begin position="746"/>
        <end position="1078"/>
    </location>
</feature>
<proteinExistence type="predicted"/>
<feature type="compositionally biased region" description="Polar residues" evidence="1">
    <location>
        <begin position="800"/>
        <end position="823"/>
    </location>
</feature>
<dbReference type="Proteomes" id="UP000626109">
    <property type="component" value="Unassembled WGS sequence"/>
</dbReference>
<feature type="compositionally biased region" description="Basic and acidic residues" evidence="1">
    <location>
        <begin position="634"/>
        <end position="643"/>
    </location>
</feature>
<feature type="compositionally biased region" description="Low complexity" evidence="1">
    <location>
        <begin position="515"/>
        <end position="533"/>
    </location>
</feature>
<feature type="compositionally biased region" description="Polar residues" evidence="1">
    <location>
        <begin position="436"/>
        <end position="459"/>
    </location>
</feature>
<name>A0A813JZN0_POLGL</name>
<feature type="compositionally biased region" description="Low complexity" evidence="1">
    <location>
        <begin position="1050"/>
        <end position="1067"/>
    </location>
</feature>
<evidence type="ECO:0000313" key="2">
    <source>
        <dbReference type="EMBL" id="CAE8687382.1"/>
    </source>
</evidence>
<gene>
    <name evidence="2" type="ORF">PGLA2088_LOCUS25452</name>
</gene>
<dbReference type="AlphaFoldDB" id="A0A813JZN0"/>
<comment type="caution">
    <text evidence="2">The sequence shown here is derived from an EMBL/GenBank/DDBJ whole genome shotgun (WGS) entry which is preliminary data.</text>
</comment>
<feature type="compositionally biased region" description="Polar residues" evidence="1">
    <location>
        <begin position="894"/>
        <end position="911"/>
    </location>
</feature>
<feature type="compositionally biased region" description="Polar residues" evidence="1">
    <location>
        <begin position="413"/>
        <end position="424"/>
    </location>
</feature>
<feature type="compositionally biased region" description="Polar residues" evidence="1">
    <location>
        <begin position="868"/>
        <end position="886"/>
    </location>
</feature>
<feature type="compositionally biased region" description="Low complexity" evidence="1">
    <location>
        <begin position="584"/>
        <end position="601"/>
    </location>
</feature>
<dbReference type="EMBL" id="CAJNNW010026741">
    <property type="protein sequence ID" value="CAE8687382.1"/>
    <property type="molecule type" value="Genomic_DNA"/>
</dbReference>
<feature type="compositionally biased region" description="Low complexity" evidence="1">
    <location>
        <begin position="382"/>
        <end position="412"/>
    </location>
</feature>
<feature type="compositionally biased region" description="Polar residues" evidence="1">
    <location>
        <begin position="502"/>
        <end position="512"/>
    </location>
</feature>
<feature type="compositionally biased region" description="Polar residues" evidence="1">
    <location>
        <begin position="315"/>
        <end position="338"/>
    </location>
</feature>
<feature type="compositionally biased region" description="Low complexity" evidence="1">
    <location>
        <begin position="342"/>
        <end position="374"/>
    </location>
</feature>
<feature type="compositionally biased region" description="Low complexity" evidence="1">
    <location>
        <begin position="746"/>
        <end position="755"/>
    </location>
</feature>
<feature type="region of interest" description="Disordered" evidence="1">
    <location>
        <begin position="141"/>
        <end position="686"/>
    </location>
</feature>
<evidence type="ECO:0000256" key="1">
    <source>
        <dbReference type="SAM" id="MobiDB-lite"/>
    </source>
</evidence>
<feature type="region of interest" description="Disordered" evidence="1">
    <location>
        <begin position="1"/>
        <end position="70"/>
    </location>
</feature>
<feature type="compositionally biased region" description="Polar residues" evidence="1">
    <location>
        <begin position="777"/>
        <end position="788"/>
    </location>
</feature>
<feature type="compositionally biased region" description="Polar residues" evidence="1">
    <location>
        <begin position="990"/>
        <end position="1001"/>
    </location>
</feature>
<feature type="compositionally biased region" description="Polar residues" evidence="1">
    <location>
        <begin position="649"/>
        <end position="658"/>
    </location>
</feature>
<feature type="compositionally biased region" description="Low complexity" evidence="1">
    <location>
        <begin position="762"/>
        <end position="776"/>
    </location>
</feature>
<feature type="compositionally biased region" description="Low complexity" evidence="1">
    <location>
        <begin position="463"/>
        <end position="480"/>
    </location>
</feature>
<accession>A0A813JZN0</accession>
<feature type="compositionally biased region" description="Low complexity" evidence="1">
    <location>
        <begin position="189"/>
        <end position="200"/>
    </location>
</feature>
<feature type="compositionally biased region" description="Polar residues" evidence="1">
    <location>
        <begin position="286"/>
        <end position="295"/>
    </location>
</feature>